<dbReference type="EC" id="5.1.1.-" evidence="3"/>
<protein>
    <submittedName>
        <fullName evidence="3">Amino acid racemase</fullName>
        <ecNumber evidence="3">5.1.1.-</ecNumber>
    </submittedName>
</protein>
<dbReference type="GO" id="GO:0047661">
    <property type="term" value="F:amino-acid racemase activity"/>
    <property type="evidence" value="ECO:0007669"/>
    <property type="project" value="InterPro"/>
</dbReference>
<name>A0AAE3E7K8_9FIRM</name>
<organism evidence="3 4">
    <name type="scientific">Hominifimenecus microfluidus</name>
    <dbReference type="NCBI Taxonomy" id="2885348"/>
    <lineage>
        <taxon>Bacteria</taxon>
        <taxon>Bacillati</taxon>
        <taxon>Bacillota</taxon>
        <taxon>Clostridia</taxon>
        <taxon>Lachnospirales</taxon>
        <taxon>Lachnospiraceae</taxon>
        <taxon>Hominifimenecus</taxon>
    </lineage>
</organism>
<dbReference type="Proteomes" id="UP001198182">
    <property type="component" value="Unassembled WGS sequence"/>
</dbReference>
<dbReference type="InterPro" id="IPR033134">
    <property type="entry name" value="Asp/Glu_racemase_AS_2"/>
</dbReference>
<proteinExistence type="inferred from homology"/>
<dbReference type="PANTHER" id="PTHR21198">
    <property type="entry name" value="GLUTAMATE RACEMASE"/>
    <property type="match status" value="1"/>
</dbReference>
<keyword evidence="4" id="KW-1185">Reference proteome</keyword>
<accession>A0AAE3E7K8</accession>
<reference evidence="3" key="1">
    <citation type="submission" date="2021-10" db="EMBL/GenBank/DDBJ databases">
        <title>Anaerobic single-cell dispensing facilitates the cultivation of human gut bacteria.</title>
        <authorList>
            <person name="Afrizal A."/>
        </authorList>
    </citation>
    <scope>NUCLEOTIDE SEQUENCE</scope>
    <source>
        <strain evidence="3">CLA-AA-H215</strain>
    </source>
</reference>
<comment type="similarity">
    <text evidence="1">Belongs to the aspartate/glutamate racemases family.</text>
</comment>
<gene>
    <name evidence="3" type="ORF">LKD81_01205</name>
</gene>
<dbReference type="InterPro" id="IPR015942">
    <property type="entry name" value="Asp/Glu/hydantoin_racemase"/>
</dbReference>
<dbReference type="SUPFAM" id="SSF53681">
    <property type="entry name" value="Aspartate/glutamate racemase"/>
    <property type="match status" value="2"/>
</dbReference>
<dbReference type="EMBL" id="JAJEQR010000003">
    <property type="protein sequence ID" value="MCC2229619.1"/>
    <property type="molecule type" value="Genomic_DNA"/>
</dbReference>
<evidence type="ECO:0000256" key="1">
    <source>
        <dbReference type="ARBA" id="ARBA00007847"/>
    </source>
</evidence>
<sequence length="290" mass="32061">MAQIRQAGNTTMIKTKTKTLGVIGGLGPMATAYYMELVIQMTDASCDQEHLNMIISSRPGTPDRTRYILGLSDENPAPVMIDAGRWLVAEGAEILAIPCITAHYFQKQLEEEIHTPVIHLIKETVHHMRDYGVRKAGIMATDGTIQSGLFQEELRLHGMEAVLPSAEAQKKVMHLIYDNVKAGRPPELELFREVKRELMAAGAEVIVLGCTELSIIKKMYPVGSGVLDAMEVLAREAVLRCGAPLKQEYNCLITGWKEPDSERLPEEIEEEQNADKRTRIFGTDSAACAG</sequence>
<dbReference type="Gene3D" id="3.40.50.1860">
    <property type="match status" value="2"/>
</dbReference>
<evidence type="ECO:0000313" key="3">
    <source>
        <dbReference type="EMBL" id="MCC2229619.1"/>
    </source>
</evidence>
<dbReference type="PROSITE" id="PS00924">
    <property type="entry name" value="ASP_GLU_RACEMASE_2"/>
    <property type="match status" value="1"/>
</dbReference>
<keyword evidence="2 3" id="KW-0413">Isomerase</keyword>
<evidence type="ECO:0000256" key="2">
    <source>
        <dbReference type="ARBA" id="ARBA00023235"/>
    </source>
</evidence>
<dbReference type="PANTHER" id="PTHR21198:SF7">
    <property type="entry name" value="ASPARTATE-GLUTAMATE RACEMASE FAMILY"/>
    <property type="match status" value="1"/>
</dbReference>
<dbReference type="AlphaFoldDB" id="A0AAE3E7K8"/>
<dbReference type="Pfam" id="PF01177">
    <property type="entry name" value="Asp_Glu_race"/>
    <property type="match status" value="1"/>
</dbReference>
<dbReference type="InterPro" id="IPR001920">
    <property type="entry name" value="Asp/Glu_race"/>
</dbReference>
<comment type="caution">
    <text evidence="3">The sequence shown here is derived from an EMBL/GenBank/DDBJ whole genome shotgun (WGS) entry which is preliminary data.</text>
</comment>
<dbReference type="RefSeq" id="WP_308452406.1">
    <property type="nucleotide sequence ID" value="NZ_JAJEQR010000003.1"/>
</dbReference>
<evidence type="ECO:0000313" key="4">
    <source>
        <dbReference type="Proteomes" id="UP001198182"/>
    </source>
</evidence>
<dbReference type="NCBIfam" id="TIGR00035">
    <property type="entry name" value="asp_race"/>
    <property type="match status" value="1"/>
</dbReference>
<dbReference type="InterPro" id="IPR004380">
    <property type="entry name" value="Asp_race"/>
</dbReference>